<dbReference type="NCBIfam" id="TIGR02757">
    <property type="entry name" value="TIGR02757 family protein"/>
    <property type="match status" value="1"/>
</dbReference>
<accession>A0A250G7Z6</accession>
<protein>
    <submittedName>
        <fullName evidence="1">TIGR02757 family protein</fullName>
    </submittedName>
</protein>
<gene>
    <name evidence="1" type="ORF">CGC56_09990</name>
</gene>
<organism evidence="1 2">
    <name type="scientific">Capnocytophaga canimorsus</name>
    <dbReference type="NCBI Taxonomy" id="28188"/>
    <lineage>
        <taxon>Bacteria</taxon>
        <taxon>Pseudomonadati</taxon>
        <taxon>Bacteroidota</taxon>
        <taxon>Flavobacteriia</taxon>
        <taxon>Flavobacteriales</taxon>
        <taxon>Flavobacteriaceae</taxon>
        <taxon>Capnocytophaga</taxon>
    </lineage>
</organism>
<reference evidence="2" key="1">
    <citation type="submission" date="2017-06" db="EMBL/GenBank/DDBJ databases">
        <title>Capnocytophaga spp. assemblies.</title>
        <authorList>
            <person name="Gulvik C.A."/>
        </authorList>
    </citation>
    <scope>NUCLEOTIDE SEQUENCE [LARGE SCALE GENOMIC DNA]</scope>
    <source>
        <strain evidence="2">H5594</strain>
    </source>
</reference>
<dbReference type="EMBL" id="CP022388">
    <property type="protein sequence ID" value="ATA92458.1"/>
    <property type="molecule type" value="Genomic_DNA"/>
</dbReference>
<sequence>MMELAEIKSFLDEKVRQYNRPEFVEKDPMQIPKMFSVKEDIEIAAFLSAAIAWGQRKTIISNGLKIMQLMDNSPYEFVLQHTSSDLKHFEGFVHRTFNATDLEQFIISLKNIYLHHGGLENAFAQSIENDDLQLGISNFKSLFFTDVKYPRSLKHLSDPRKGSSAKRINMFLRWMVRNDKAGVDFGIWKKIRPAQLSCPLDVHTGNVGRALGLITRKQNDAKALTELDSYLRQFDPEDPAKYDFALFGLGIFEGFGR</sequence>
<evidence type="ECO:0000313" key="1">
    <source>
        <dbReference type="EMBL" id="ATA92458.1"/>
    </source>
</evidence>
<dbReference type="AlphaFoldDB" id="A0A250G7Z6"/>
<proteinExistence type="predicted"/>
<dbReference type="Pfam" id="PF09674">
    <property type="entry name" value="DUF2400"/>
    <property type="match status" value="1"/>
</dbReference>
<dbReference type="Proteomes" id="UP000243136">
    <property type="component" value="Chromosome"/>
</dbReference>
<name>A0A250G7Z6_9FLAO</name>
<dbReference type="InterPro" id="IPR014127">
    <property type="entry name" value="CHP02757"/>
</dbReference>
<evidence type="ECO:0000313" key="2">
    <source>
        <dbReference type="Proteomes" id="UP000243136"/>
    </source>
</evidence>